<organism evidence="3 4">
    <name type="scientific">Synechococcus phage S-SM2</name>
    <dbReference type="NCBI Taxonomy" id="444860"/>
    <lineage>
        <taxon>Viruses</taxon>
        <taxon>Duplodnaviria</taxon>
        <taxon>Heunggongvirae</taxon>
        <taxon>Uroviricota</taxon>
        <taxon>Caudoviricetes</taxon>
        <taxon>Pantevenvirales</taxon>
        <taxon>Kyanoviridae</taxon>
        <taxon>Nilusvirus</taxon>
        <taxon>Nilusvirus ssm2</taxon>
    </lineage>
</organism>
<comment type="function">
    <text evidence="1">Sliding clamp that encircles the genomic DNA and links the DNA polymerase to the template to control the processivity of DNA synthesis. Responsible for tethering the catalytic subunit of DNA polymerase to DNA during high-speed replication. Interaction with the sliding-clamp-loader opens the sliding clamp so that it can be loaded around the DNA template. During transcription, encircles the DNA and tethers host RNA polymerase (RNAP) to it.</text>
</comment>
<name>E3SJ31_9CAUD</name>
<comment type="subunit">
    <text evidence="1">Homotrimer. Interacts with the viral DNA polymerase; this interaction constitutes the polymerase holoenzyme. Interacts with the sliding-clamp-loader; this interaction allows the sliding-clamp-loader to open the sliding clamp. Interacts with the viral DNA ligase. Part of the replicase complex that includes the DNA polymerase, the polymerase clamp, the clamp loader complex, the single-stranded DNA binding protein, the primase, the helicase and the helicase assembly factor. Interacts with the viral RNA polymerase (RNAP). Part of the transcription activation complex containing host RNAP, the viral RNA polymerase sigma-like factor, the late transcription coactivator, and the sliding clamp.</text>
</comment>
<keyword evidence="1" id="KW-0235">DNA replication</keyword>
<evidence type="ECO:0000256" key="1">
    <source>
        <dbReference type="HAMAP-Rule" id="MF_04161"/>
    </source>
</evidence>
<dbReference type="SUPFAM" id="SSF55979">
    <property type="entry name" value="DNA clamp"/>
    <property type="match status" value="2"/>
</dbReference>
<dbReference type="EMBL" id="GU071095">
    <property type="protein sequence ID" value="ADO97479.1"/>
    <property type="molecule type" value="Genomic_DNA"/>
</dbReference>
<gene>
    <name evidence="3" type="primary">gp45</name>
    <name evidence="3" type="ORF">SSM2_137</name>
</gene>
<dbReference type="GO" id="GO:0006260">
    <property type="term" value="P:DNA replication"/>
    <property type="evidence" value="ECO:0007669"/>
    <property type="project" value="UniProtKB-KW"/>
</dbReference>
<protein>
    <recommendedName>
        <fullName evidence="1">Sliding clamp</fullName>
    </recommendedName>
    <alternativeName>
        <fullName evidence="1">DNA polymerase accessory protein Gp45</fullName>
    </alternativeName>
    <alternativeName>
        <fullName evidence="1">DNA polymerase clamp</fullName>
    </alternativeName>
</protein>
<dbReference type="Pfam" id="PF09116">
    <property type="entry name" value="gp45-slide_C"/>
    <property type="match status" value="1"/>
</dbReference>
<dbReference type="InterPro" id="IPR015200">
    <property type="entry name" value="Sliding_clamp_C"/>
</dbReference>
<keyword evidence="1" id="KW-1195">Viral transcription</keyword>
<dbReference type="HAMAP" id="MF_04161">
    <property type="entry name" value="Sliding_clamp_T4"/>
    <property type="match status" value="1"/>
</dbReference>
<accession>E3SJ31</accession>
<dbReference type="KEGG" id="vg:10326769"/>
<evidence type="ECO:0000313" key="4">
    <source>
        <dbReference type="Proteomes" id="UP000006524"/>
    </source>
</evidence>
<sequence length="230" mass="25807">MMKIRNPMKLSDKTISVLKNFSSINQSILFKEGNKLRTISVMKNILAEATITEEFAKDFGVYDLNQFLNGLSLHQKPELDFGNDGYVVIREGKMRSKYFFADPNVIVTPPDKEITLPSEDVCFEVSTEQLDKLLKAAAVYQLPDLSAVGENGVVKLVVRDKKNDTSNDFAIVVGETNSEFSFNFKVENIKVLPGTYDVVVSQKLLSRFTSKNHDLTYFIALEPDSTFVAA</sequence>
<dbReference type="RefSeq" id="YP_004322293.1">
    <property type="nucleotide sequence ID" value="NC_015279.1"/>
</dbReference>
<comment type="similarity">
    <text evidence="1">Belongs to the Tevenvirinae sliding clamp family.</text>
</comment>
<dbReference type="GO" id="GO:0030337">
    <property type="term" value="F:DNA polymerase processivity factor activity"/>
    <property type="evidence" value="ECO:0007669"/>
    <property type="project" value="UniProtKB-UniRule"/>
</dbReference>
<evidence type="ECO:0000259" key="2">
    <source>
        <dbReference type="Pfam" id="PF09116"/>
    </source>
</evidence>
<keyword evidence="1" id="KW-1194">Viral DNA replication</keyword>
<dbReference type="InterPro" id="IPR046938">
    <property type="entry name" value="DNA_clamp_sf"/>
</dbReference>
<feature type="domain" description="Sliding clamp C-terminal" evidence="2">
    <location>
        <begin position="123"/>
        <end position="222"/>
    </location>
</feature>
<evidence type="ECO:0000313" key="3">
    <source>
        <dbReference type="EMBL" id="ADO97479.1"/>
    </source>
</evidence>
<reference evidence="3 4" key="1">
    <citation type="journal article" date="2010" name="Environ. Microbiol.">
        <title>Genomic analysis of oceanic cyanobacterial myoviruses compared with T4-like myoviruses from diverse hosts and environments.</title>
        <authorList>
            <person name="Sullivan M.B."/>
            <person name="Huang K.H."/>
            <person name="Ignacio-Espinoza J.C."/>
            <person name="Berlin A.M."/>
            <person name="Kelly L."/>
            <person name="Weigele P.R."/>
            <person name="DeFrancesco A.S."/>
            <person name="Kern S.E."/>
            <person name="Thompson L.R."/>
            <person name="Young S."/>
            <person name="Yandava C."/>
            <person name="Fu R."/>
            <person name="Krastins B."/>
            <person name="Chase M."/>
            <person name="Sarracino D."/>
            <person name="Osburne M.S."/>
            <person name="Henn M.R."/>
            <person name="Chisholm S.W."/>
        </authorList>
    </citation>
    <scope>NUCLEOTIDE SEQUENCE [LARGE SCALE GENOMIC DNA]</scope>
    <source>
        <strain evidence="3">8017-1</strain>
    </source>
</reference>
<proteinExistence type="inferred from homology"/>
<dbReference type="InterPro" id="IPR046389">
    <property type="entry name" value="Sliding_clamp_T4"/>
</dbReference>
<dbReference type="Proteomes" id="UP000006524">
    <property type="component" value="Segment"/>
</dbReference>
<dbReference type="Gene3D" id="3.70.10.10">
    <property type="match status" value="1"/>
</dbReference>
<dbReference type="GO" id="GO:0039693">
    <property type="term" value="P:viral DNA genome replication"/>
    <property type="evidence" value="ECO:0007669"/>
    <property type="project" value="UniProtKB-UniRule"/>
</dbReference>
<dbReference type="GO" id="GO:0019083">
    <property type="term" value="P:viral transcription"/>
    <property type="evidence" value="ECO:0007669"/>
    <property type="project" value="UniProtKB-UniRule"/>
</dbReference>
<dbReference type="OrthoDB" id="7567at10239"/>
<dbReference type="GeneID" id="10326769"/>
<keyword evidence="4" id="KW-1185">Reference proteome</keyword>